<accession>A0A8H7CK15</accession>
<dbReference type="InterPro" id="IPR036864">
    <property type="entry name" value="Zn2-C6_fun-type_DNA-bd_sf"/>
</dbReference>
<proteinExistence type="predicted"/>
<feature type="region of interest" description="Disordered" evidence="1">
    <location>
        <begin position="63"/>
        <end position="103"/>
    </location>
</feature>
<dbReference type="Proteomes" id="UP000620124">
    <property type="component" value="Unassembled WGS sequence"/>
</dbReference>
<evidence type="ECO:0000259" key="2">
    <source>
        <dbReference type="PROSITE" id="PS50048"/>
    </source>
</evidence>
<protein>
    <submittedName>
        <fullName evidence="3">Zn(2)-C6 fungal-type transcriptional factor</fullName>
    </submittedName>
</protein>
<organism evidence="3 4">
    <name type="scientific">Mycena venus</name>
    <dbReference type="NCBI Taxonomy" id="2733690"/>
    <lineage>
        <taxon>Eukaryota</taxon>
        <taxon>Fungi</taxon>
        <taxon>Dikarya</taxon>
        <taxon>Basidiomycota</taxon>
        <taxon>Agaricomycotina</taxon>
        <taxon>Agaricomycetes</taxon>
        <taxon>Agaricomycetidae</taxon>
        <taxon>Agaricales</taxon>
        <taxon>Marasmiineae</taxon>
        <taxon>Mycenaceae</taxon>
        <taxon>Mycena</taxon>
    </lineage>
</organism>
<dbReference type="PROSITE" id="PS50048">
    <property type="entry name" value="ZN2_CY6_FUNGAL_2"/>
    <property type="match status" value="1"/>
</dbReference>
<evidence type="ECO:0000313" key="3">
    <source>
        <dbReference type="EMBL" id="KAF7340405.1"/>
    </source>
</evidence>
<dbReference type="SUPFAM" id="SSF57701">
    <property type="entry name" value="Zn2/Cys6 DNA-binding domain"/>
    <property type="match status" value="1"/>
</dbReference>
<gene>
    <name evidence="3" type="ORF">MVEN_01960000</name>
</gene>
<dbReference type="AlphaFoldDB" id="A0A8H7CK15"/>
<dbReference type="PROSITE" id="PS00463">
    <property type="entry name" value="ZN2_CY6_FUNGAL_1"/>
    <property type="match status" value="1"/>
</dbReference>
<comment type="caution">
    <text evidence="3">The sequence shown here is derived from an EMBL/GenBank/DDBJ whole genome shotgun (WGS) entry which is preliminary data.</text>
</comment>
<feature type="domain" description="Zn(2)-C6 fungal-type" evidence="2">
    <location>
        <begin position="32"/>
        <end position="64"/>
    </location>
</feature>
<name>A0A8H7CK15_9AGAR</name>
<dbReference type="InterPro" id="IPR001138">
    <property type="entry name" value="Zn2Cys6_DnaBD"/>
</dbReference>
<dbReference type="EMBL" id="JACAZI010000019">
    <property type="protein sequence ID" value="KAF7340405.1"/>
    <property type="molecule type" value="Genomic_DNA"/>
</dbReference>
<dbReference type="Gene3D" id="4.10.240.10">
    <property type="entry name" value="Zn(2)-C6 fungal-type DNA-binding domain"/>
    <property type="match status" value="1"/>
</dbReference>
<dbReference type="GO" id="GO:0000981">
    <property type="term" value="F:DNA-binding transcription factor activity, RNA polymerase II-specific"/>
    <property type="evidence" value="ECO:0007669"/>
    <property type="project" value="InterPro"/>
</dbReference>
<keyword evidence="4" id="KW-1185">Reference proteome</keyword>
<sequence length="624" mass="68778">MQSSGAADNSLAAHALMPVSREGVKKRKKPPACDTCKARRVLCMPTTDGTPCPRCVERGDKCTTTPVARGRPSKPNLKTVPTDIPGPQSASEASNHNGLASASNSIPARRLELPPELVHHLFECFVHLPQHHHPMYRGTVLQTALSSVSWQILRLPPQLKVLAHCVIALSASISVDYAIIGPGPKPASLSDHSVFSRGADLRGYGVRRAPMYRALCAEAVRLAFEVGIIFEPSEDNAVSCFILQFIENEKETRSRPWGIAYLSHVRAICELDEGTSDTAIFPGSLEVSGDATIWTGYLLMEVLETTQRRQPILVSHHDQLLITGGEPLFLPDLTRLIQTAVQERKESQELLFLIMQPYLFHVISLARQLYEKIIGDFPRRHPLNEGIITEFISSLTHLHSIWSLIFNHDEEPNPINPGSDTSFFAPSPQKRDTQLNIRSCAYIMTCSLATLALALHRELVRRAAISLSLPPPGGVTVGDQFAAERLTLLRRQAREMASITVTDVARGLRSMPSLPHITHIQHNAVVAWAEFCLDEADAAGGALPERAATMESISGALKLVGYSWPLPLGLIERLDAYVDTHRQMIPAFPEDSMFVDMFPEPVNNDWMSMFTMPFGVAGEPFARG</sequence>
<dbReference type="CDD" id="cd00067">
    <property type="entry name" value="GAL4"/>
    <property type="match status" value="1"/>
</dbReference>
<reference evidence="3" key="1">
    <citation type="submission" date="2020-05" db="EMBL/GenBank/DDBJ databases">
        <title>Mycena genomes resolve the evolution of fungal bioluminescence.</title>
        <authorList>
            <person name="Tsai I.J."/>
        </authorList>
    </citation>
    <scope>NUCLEOTIDE SEQUENCE</scope>
    <source>
        <strain evidence="3">CCC161011</strain>
    </source>
</reference>
<dbReference type="GO" id="GO:0008270">
    <property type="term" value="F:zinc ion binding"/>
    <property type="evidence" value="ECO:0007669"/>
    <property type="project" value="InterPro"/>
</dbReference>
<evidence type="ECO:0000313" key="4">
    <source>
        <dbReference type="Proteomes" id="UP000620124"/>
    </source>
</evidence>
<evidence type="ECO:0000256" key="1">
    <source>
        <dbReference type="SAM" id="MobiDB-lite"/>
    </source>
</evidence>
<feature type="compositionally biased region" description="Polar residues" evidence="1">
    <location>
        <begin position="88"/>
        <end position="103"/>
    </location>
</feature>
<dbReference type="OrthoDB" id="3046261at2759"/>